<dbReference type="Proteomes" id="UP000464787">
    <property type="component" value="Chromosome"/>
</dbReference>
<sequence>MNSSKHHGSSLDDFLKDQDLFEQTQALAIKEVAAWEQSEAAKPGEPHAAEDLSPANGRSSRYPHSPR</sequence>
<dbReference type="AlphaFoldDB" id="A0A857JDB4"/>
<gene>
    <name evidence="2" type="ORF">GT347_25805</name>
</gene>
<feature type="region of interest" description="Disordered" evidence="1">
    <location>
        <begin position="36"/>
        <end position="67"/>
    </location>
</feature>
<evidence type="ECO:0000313" key="2">
    <source>
        <dbReference type="EMBL" id="QHJ01100.1"/>
    </source>
</evidence>
<accession>A0A857JDB4</accession>
<evidence type="ECO:0000313" key="3">
    <source>
        <dbReference type="Proteomes" id="UP000464787"/>
    </source>
</evidence>
<evidence type="ECO:0000256" key="1">
    <source>
        <dbReference type="SAM" id="MobiDB-lite"/>
    </source>
</evidence>
<dbReference type="EMBL" id="CP047650">
    <property type="protein sequence ID" value="QHJ01100.1"/>
    <property type="molecule type" value="Genomic_DNA"/>
</dbReference>
<dbReference type="RefSeq" id="WP_160554909.1">
    <property type="nucleotide sequence ID" value="NZ_CP047650.1"/>
</dbReference>
<dbReference type="KEGG" id="xyk:GT347_25805"/>
<keyword evidence="3" id="KW-1185">Reference proteome</keyword>
<proteinExistence type="predicted"/>
<reference evidence="2 3" key="1">
    <citation type="submission" date="2020-01" db="EMBL/GenBank/DDBJ databases">
        <title>Genome sequencing of strain KACC 21265.</title>
        <authorList>
            <person name="Heo J."/>
            <person name="Kim S.-J."/>
            <person name="Kim J.-S."/>
            <person name="Hong S.-B."/>
            <person name="Kwon S.-W."/>
        </authorList>
    </citation>
    <scope>NUCLEOTIDE SEQUENCE [LARGE SCALE GENOMIC DNA]</scope>
    <source>
        <strain evidence="2 3">KACC 21265</strain>
    </source>
</reference>
<protein>
    <submittedName>
        <fullName evidence="2">Uncharacterized protein</fullName>
    </submittedName>
</protein>
<name>A0A857JDB4_9BURK</name>
<organism evidence="2 3">
    <name type="scientific">Xylophilus rhododendri</name>
    <dbReference type="NCBI Taxonomy" id="2697032"/>
    <lineage>
        <taxon>Bacteria</taxon>
        <taxon>Pseudomonadati</taxon>
        <taxon>Pseudomonadota</taxon>
        <taxon>Betaproteobacteria</taxon>
        <taxon>Burkholderiales</taxon>
        <taxon>Xylophilus</taxon>
    </lineage>
</organism>